<dbReference type="GO" id="GO:0005886">
    <property type="term" value="C:plasma membrane"/>
    <property type="evidence" value="ECO:0007669"/>
    <property type="project" value="TreeGrafter"/>
</dbReference>
<dbReference type="Gene3D" id="3.40.50.2300">
    <property type="match status" value="2"/>
</dbReference>
<evidence type="ECO:0000256" key="3">
    <source>
        <dbReference type="ARBA" id="ARBA00022989"/>
    </source>
</evidence>
<proteinExistence type="predicted"/>
<accession>A0AAV7NYT6</accession>
<evidence type="ECO:0000256" key="6">
    <source>
        <dbReference type="ARBA" id="ARBA00023180"/>
    </source>
</evidence>
<dbReference type="InterPro" id="IPR000337">
    <property type="entry name" value="GPCR_3"/>
</dbReference>
<keyword evidence="3" id="KW-1133">Transmembrane helix</keyword>
<dbReference type="Pfam" id="PF01094">
    <property type="entry name" value="ANF_receptor"/>
    <property type="match status" value="1"/>
</dbReference>
<dbReference type="InterPro" id="IPR028082">
    <property type="entry name" value="Peripla_BP_I"/>
</dbReference>
<dbReference type="PRINTS" id="PR00592">
    <property type="entry name" value="CASENSINGR"/>
</dbReference>
<evidence type="ECO:0000256" key="5">
    <source>
        <dbReference type="ARBA" id="ARBA00023170"/>
    </source>
</evidence>
<comment type="subcellular location">
    <subcellularLocation>
        <location evidence="1">Membrane</location>
        <topology evidence="1">Multi-pass membrane protein</topology>
    </subcellularLocation>
</comment>
<feature type="domain" description="Receptor ligand binding region" evidence="7">
    <location>
        <begin position="67"/>
        <end position="347"/>
    </location>
</feature>
<organism evidence="8 9">
    <name type="scientific">Pleurodeles waltl</name>
    <name type="common">Iberian ribbed newt</name>
    <dbReference type="NCBI Taxonomy" id="8319"/>
    <lineage>
        <taxon>Eukaryota</taxon>
        <taxon>Metazoa</taxon>
        <taxon>Chordata</taxon>
        <taxon>Craniata</taxon>
        <taxon>Vertebrata</taxon>
        <taxon>Euteleostomi</taxon>
        <taxon>Amphibia</taxon>
        <taxon>Batrachia</taxon>
        <taxon>Caudata</taxon>
        <taxon>Salamandroidea</taxon>
        <taxon>Salamandridae</taxon>
        <taxon>Pleurodelinae</taxon>
        <taxon>Pleurodeles</taxon>
    </lineage>
</organism>
<keyword evidence="4" id="KW-0472">Membrane</keyword>
<dbReference type="Proteomes" id="UP001066276">
    <property type="component" value="Chromosome 8"/>
</dbReference>
<evidence type="ECO:0000256" key="2">
    <source>
        <dbReference type="ARBA" id="ARBA00022692"/>
    </source>
</evidence>
<keyword evidence="6" id="KW-0325">Glycoprotein</keyword>
<dbReference type="FunFam" id="3.40.50.2300:FF:000125">
    <property type="entry name" value="Vomeronasal 2, receptor 88"/>
    <property type="match status" value="1"/>
</dbReference>
<dbReference type="AlphaFoldDB" id="A0AAV7NYT6"/>
<sequence>MQGCPGGCTLGAEDEVRECRRPSEKSSCLVVFRPAAVIPESLGRLRPSKRLRLRRVAYRGSTVVLEISYGSVLPALSDKLQFPSFLRTLPSITLQNIALARLTGHFGWTWLGMIISDDDVGWQGGQDLKRVIEENGGCVAFIERVHLSYGRDKLLHIINMAQRHAVKVIVVHSCEVHFKNLIGFFAAQNVTDKVFVFTASFTMTLGLFPKQTWRLFNGSLGLAPHYAKIPGFEEFIAHLHPLKDPNDIFIKLLWEKVFNCKWPQSMKTESKSGVATDIISTSCSENQTFDKHDIFVFELFDLSYTYHTYLAVYAIAHALTSLMSCIPGRGPFVDGACADANDIQPWQVKTVIPLTRYHNNNAQQLM</sequence>
<evidence type="ECO:0000313" key="9">
    <source>
        <dbReference type="Proteomes" id="UP001066276"/>
    </source>
</evidence>
<keyword evidence="2" id="KW-0812">Transmembrane</keyword>
<keyword evidence="9" id="KW-1185">Reference proteome</keyword>
<dbReference type="PRINTS" id="PR00248">
    <property type="entry name" value="GPCRMGR"/>
</dbReference>
<evidence type="ECO:0000259" key="7">
    <source>
        <dbReference type="Pfam" id="PF01094"/>
    </source>
</evidence>
<evidence type="ECO:0000313" key="8">
    <source>
        <dbReference type="EMBL" id="KAJ1121230.1"/>
    </source>
</evidence>
<dbReference type="PANTHER" id="PTHR24061:SF599">
    <property type="entry name" value="G-PROTEIN COUPLED RECEPTORS FAMILY 3 PROFILE DOMAIN-CONTAINING PROTEIN"/>
    <property type="match status" value="1"/>
</dbReference>
<dbReference type="PANTHER" id="PTHR24061">
    <property type="entry name" value="CALCIUM-SENSING RECEPTOR-RELATED"/>
    <property type="match status" value="1"/>
</dbReference>
<evidence type="ECO:0000256" key="4">
    <source>
        <dbReference type="ARBA" id="ARBA00023136"/>
    </source>
</evidence>
<comment type="caution">
    <text evidence="8">The sequence shown here is derived from an EMBL/GenBank/DDBJ whole genome shotgun (WGS) entry which is preliminary data.</text>
</comment>
<protein>
    <recommendedName>
        <fullName evidence="7">Receptor ligand binding region domain-containing protein</fullName>
    </recommendedName>
</protein>
<dbReference type="GO" id="GO:0004930">
    <property type="term" value="F:G protein-coupled receptor activity"/>
    <property type="evidence" value="ECO:0007669"/>
    <property type="project" value="InterPro"/>
</dbReference>
<gene>
    <name evidence="8" type="ORF">NDU88_009348</name>
</gene>
<keyword evidence="5" id="KW-0675">Receptor</keyword>
<evidence type="ECO:0000256" key="1">
    <source>
        <dbReference type="ARBA" id="ARBA00004141"/>
    </source>
</evidence>
<dbReference type="InterPro" id="IPR001828">
    <property type="entry name" value="ANF_lig-bd_rcpt"/>
</dbReference>
<dbReference type="InterPro" id="IPR000068">
    <property type="entry name" value="GPCR_3_Ca_sens_rcpt-rel"/>
</dbReference>
<name>A0AAV7NYT6_PLEWA</name>
<dbReference type="EMBL" id="JANPWB010000012">
    <property type="protein sequence ID" value="KAJ1121230.1"/>
    <property type="molecule type" value="Genomic_DNA"/>
</dbReference>
<reference evidence="8" key="1">
    <citation type="journal article" date="2022" name="bioRxiv">
        <title>Sequencing and chromosome-scale assembly of the giantPleurodeles waltlgenome.</title>
        <authorList>
            <person name="Brown T."/>
            <person name="Elewa A."/>
            <person name="Iarovenko S."/>
            <person name="Subramanian E."/>
            <person name="Araus A.J."/>
            <person name="Petzold A."/>
            <person name="Susuki M."/>
            <person name="Suzuki K.-i.T."/>
            <person name="Hayashi T."/>
            <person name="Toyoda A."/>
            <person name="Oliveira C."/>
            <person name="Osipova E."/>
            <person name="Leigh N.D."/>
            <person name="Simon A."/>
            <person name="Yun M.H."/>
        </authorList>
    </citation>
    <scope>NUCLEOTIDE SEQUENCE</scope>
    <source>
        <strain evidence="8">20211129_DDA</strain>
        <tissue evidence="8">Liver</tissue>
    </source>
</reference>
<dbReference type="SUPFAM" id="SSF53822">
    <property type="entry name" value="Periplasmic binding protein-like I"/>
    <property type="match status" value="1"/>
</dbReference>